<evidence type="ECO:0000256" key="3">
    <source>
        <dbReference type="ARBA" id="ARBA00006929"/>
    </source>
</evidence>
<evidence type="ECO:0000256" key="2">
    <source>
        <dbReference type="ARBA" id="ARBA00004635"/>
    </source>
</evidence>
<name>A0A0R2RUM3_9GAMM</name>
<dbReference type="PRINTS" id="PR01008">
    <property type="entry name" value="FLGLRINGFLGH"/>
</dbReference>
<dbReference type="GO" id="GO:0009279">
    <property type="term" value="C:cell outer membrane"/>
    <property type="evidence" value="ECO:0007669"/>
    <property type="project" value="UniProtKB-SubCell"/>
</dbReference>
<dbReference type="AlphaFoldDB" id="A0A0R2RUM3"/>
<proteinExistence type="inferred from homology"/>
<keyword evidence="5 11" id="KW-0732">Signal</keyword>
<sequence length="228" mass="23710">MYRLIAFILIAGALQSCASSDTRVGTMQSEFALTYPEPQQQARLLTGSIMDNGNSLYPAGRAYKAGSVEIGDIVTVILNETAQASRISGLSTERASANTVIGANQASSLFPGGSFFSDIGTDGSTISSSGSGTAGQSASLTGSISAVVIDVMPNGNLVVFGEKQLGLNEGSEMIVVKGVIRPEDIMPNNTVLSTRLANAQFSYSGVGELARATKAPWGVNVLFSLWPF</sequence>
<reference evidence="13 14" key="1">
    <citation type="submission" date="2015-10" db="EMBL/GenBank/DDBJ databases">
        <title>Metagenome-Assembled Genomes uncover a global brackish microbiome.</title>
        <authorList>
            <person name="Hugerth L.W."/>
            <person name="Larsson J."/>
            <person name="Alneberg J."/>
            <person name="Lindh M.V."/>
            <person name="Legrand C."/>
            <person name="Pinhassi J."/>
            <person name="Andersson A.F."/>
        </authorList>
    </citation>
    <scope>NUCLEOTIDE SEQUENCE [LARGE SCALE GENOMIC DNA]</scope>
    <source>
        <strain evidence="13">BACL4 MAG-120507-bin80</strain>
    </source>
</reference>
<dbReference type="InterPro" id="IPR000527">
    <property type="entry name" value="Flag_Lring"/>
</dbReference>
<dbReference type="PANTHER" id="PTHR34933:SF1">
    <property type="entry name" value="FLAGELLAR L-RING PROTEIN"/>
    <property type="match status" value="1"/>
</dbReference>
<dbReference type="PROSITE" id="PS51257">
    <property type="entry name" value="PROKAR_LIPOPROTEIN"/>
    <property type="match status" value="1"/>
</dbReference>
<organism evidence="13 14">
    <name type="scientific">OM182 bacterium BACL3 MAG-120507-bin80</name>
    <dbReference type="NCBI Taxonomy" id="1655577"/>
    <lineage>
        <taxon>Bacteria</taxon>
        <taxon>Pseudomonadati</taxon>
        <taxon>Pseudomonadota</taxon>
        <taxon>Gammaproteobacteria</taxon>
        <taxon>OMG group</taxon>
        <taxon>OM182 clade</taxon>
    </lineage>
</organism>
<dbReference type="GO" id="GO:0009427">
    <property type="term" value="C:bacterial-type flagellum basal body, distal rod, L ring"/>
    <property type="evidence" value="ECO:0007669"/>
    <property type="project" value="InterPro"/>
</dbReference>
<evidence type="ECO:0000256" key="12">
    <source>
        <dbReference type="SAM" id="SignalP"/>
    </source>
</evidence>
<dbReference type="GO" id="GO:0003774">
    <property type="term" value="F:cytoskeletal motor activity"/>
    <property type="evidence" value="ECO:0007669"/>
    <property type="project" value="InterPro"/>
</dbReference>
<evidence type="ECO:0000256" key="7">
    <source>
        <dbReference type="ARBA" id="ARBA00023139"/>
    </source>
</evidence>
<evidence type="ECO:0000313" key="14">
    <source>
        <dbReference type="Proteomes" id="UP000051934"/>
    </source>
</evidence>
<evidence type="ECO:0000256" key="4">
    <source>
        <dbReference type="ARBA" id="ARBA00011439"/>
    </source>
</evidence>
<evidence type="ECO:0000256" key="9">
    <source>
        <dbReference type="ARBA" id="ARBA00023237"/>
    </source>
</evidence>
<comment type="subunit">
    <text evidence="4 11">The basal body constitutes a major portion of the flagellar organelle and consists of four rings (L,P,S, and M) mounted on a central rod.</text>
</comment>
<dbReference type="HAMAP" id="MF_00415">
    <property type="entry name" value="FlgH"/>
    <property type="match status" value="1"/>
</dbReference>
<evidence type="ECO:0000256" key="8">
    <source>
        <dbReference type="ARBA" id="ARBA00023143"/>
    </source>
</evidence>
<keyword evidence="10 11" id="KW-0449">Lipoprotein</keyword>
<comment type="similarity">
    <text evidence="3 11">Belongs to the FlgH family.</text>
</comment>
<keyword evidence="9 11" id="KW-0998">Cell outer membrane</keyword>
<dbReference type="GO" id="GO:0071973">
    <property type="term" value="P:bacterial-type flagellum-dependent cell motility"/>
    <property type="evidence" value="ECO:0007669"/>
    <property type="project" value="InterPro"/>
</dbReference>
<dbReference type="EMBL" id="LIBB01000677">
    <property type="protein sequence ID" value="KRO66200.1"/>
    <property type="molecule type" value="Genomic_DNA"/>
</dbReference>
<evidence type="ECO:0000256" key="11">
    <source>
        <dbReference type="HAMAP-Rule" id="MF_00415"/>
    </source>
</evidence>
<evidence type="ECO:0000256" key="6">
    <source>
        <dbReference type="ARBA" id="ARBA00023136"/>
    </source>
</evidence>
<gene>
    <name evidence="11" type="primary">flgH</name>
    <name evidence="13" type="ORF">ABR69_04580</name>
</gene>
<protein>
    <recommendedName>
        <fullName evidence="11">Flagellar L-ring protein</fullName>
    </recommendedName>
    <alternativeName>
        <fullName evidence="11">Basal body L-ring protein</fullName>
    </alternativeName>
</protein>
<keyword evidence="6 11" id="KW-0472">Membrane</keyword>
<evidence type="ECO:0000313" key="13">
    <source>
        <dbReference type="EMBL" id="KRO66200.1"/>
    </source>
</evidence>
<comment type="subcellular location">
    <subcellularLocation>
        <location evidence="11">Cell outer membrane</location>
        <topology evidence="11">Lipid-anchor</topology>
    </subcellularLocation>
    <subcellularLocation>
        <location evidence="11">Bacterial flagellum basal body</location>
    </subcellularLocation>
    <subcellularLocation>
        <location evidence="2">Membrane</location>
        <topology evidence="2">Lipid-anchor</topology>
    </subcellularLocation>
</comment>
<accession>A0A0R2RUM3</accession>
<comment type="caution">
    <text evidence="13">The sequence shown here is derived from an EMBL/GenBank/DDBJ whole genome shotgun (WGS) entry which is preliminary data.</text>
</comment>
<keyword evidence="7" id="KW-0564">Palmitate</keyword>
<evidence type="ECO:0000256" key="5">
    <source>
        <dbReference type="ARBA" id="ARBA00022729"/>
    </source>
</evidence>
<dbReference type="Pfam" id="PF02107">
    <property type="entry name" value="FlgH"/>
    <property type="match status" value="1"/>
</dbReference>
<feature type="chain" id="PRO_5008853534" description="Flagellar L-ring protein" evidence="12">
    <location>
        <begin position="19"/>
        <end position="228"/>
    </location>
</feature>
<dbReference type="Proteomes" id="UP000051934">
    <property type="component" value="Unassembled WGS sequence"/>
</dbReference>
<evidence type="ECO:0000256" key="1">
    <source>
        <dbReference type="ARBA" id="ARBA00002591"/>
    </source>
</evidence>
<dbReference type="PANTHER" id="PTHR34933">
    <property type="entry name" value="FLAGELLAR L-RING PROTEIN"/>
    <property type="match status" value="1"/>
</dbReference>
<comment type="function">
    <text evidence="1 11">Assembles around the rod to form the L-ring and probably protects the motor/basal body from shearing forces during rotation.</text>
</comment>
<feature type="signal peptide" evidence="12">
    <location>
        <begin position="1"/>
        <end position="18"/>
    </location>
</feature>
<keyword evidence="8 11" id="KW-0975">Bacterial flagellum</keyword>
<evidence type="ECO:0000256" key="10">
    <source>
        <dbReference type="ARBA" id="ARBA00023288"/>
    </source>
</evidence>